<comment type="similarity">
    <text evidence="1">Belongs to the short-chain dehydrogenases/reductases (SDR) family.</text>
</comment>
<evidence type="ECO:0000313" key="6">
    <source>
        <dbReference type="Proteomes" id="UP001152592"/>
    </source>
</evidence>
<name>A0A9W4JCA7_9EURO</name>
<dbReference type="Gene3D" id="3.40.50.720">
    <property type="entry name" value="NAD(P)-binding Rossmann-like Domain"/>
    <property type="match status" value="1"/>
</dbReference>
<proteinExistence type="inferred from homology"/>
<evidence type="ECO:0008006" key="7">
    <source>
        <dbReference type="Google" id="ProtNLM"/>
    </source>
</evidence>
<feature type="region of interest" description="Disordered" evidence="4">
    <location>
        <begin position="299"/>
        <end position="426"/>
    </location>
</feature>
<dbReference type="PANTHER" id="PTHR43963">
    <property type="entry name" value="CARBONYL REDUCTASE 1-RELATED"/>
    <property type="match status" value="1"/>
</dbReference>
<protein>
    <recommendedName>
        <fullName evidence="7">Short-chain dehydrogenase/reductase SDR</fullName>
    </recommendedName>
</protein>
<dbReference type="OrthoDB" id="5405791at2759"/>
<dbReference type="EMBL" id="CAJVPD010000238">
    <property type="protein sequence ID" value="CAG8382556.1"/>
    <property type="molecule type" value="Genomic_DNA"/>
</dbReference>
<evidence type="ECO:0000256" key="2">
    <source>
        <dbReference type="ARBA" id="ARBA00022857"/>
    </source>
</evidence>
<keyword evidence="2" id="KW-0521">NADP</keyword>
<reference evidence="5" key="1">
    <citation type="submission" date="2021-07" db="EMBL/GenBank/DDBJ databases">
        <authorList>
            <person name="Branca A.L. A."/>
        </authorList>
    </citation>
    <scope>NUCLEOTIDE SEQUENCE</scope>
</reference>
<gene>
    <name evidence="5" type="ORF">PSALAMII_LOCUS5866</name>
</gene>
<dbReference type="PRINTS" id="PR00081">
    <property type="entry name" value="GDHRDH"/>
</dbReference>
<dbReference type="PANTHER" id="PTHR43963:SF6">
    <property type="entry name" value="CHAIN DEHYDROGENASE FAMILY PROTEIN, PUTATIVE (AFU_ORTHOLOGUE AFUA_3G15350)-RELATED"/>
    <property type="match status" value="1"/>
</dbReference>
<evidence type="ECO:0000256" key="3">
    <source>
        <dbReference type="ARBA" id="ARBA00023002"/>
    </source>
</evidence>
<evidence type="ECO:0000256" key="4">
    <source>
        <dbReference type="SAM" id="MobiDB-lite"/>
    </source>
</evidence>
<accession>A0A9W4JCA7</accession>
<sequence length="881" mass="98110">MVSTPEILVHGPEDGRITKLETVKEEPSSYPSHPIPQLQGPFEESIVETDGPGNDRIVNIDAQTRRRDLLENDKYERLCGRRWRQLKSEKYHPFWKLISQMIFGVHLLAKGLARSETSVMKILQNHVNELDGFLERTTEDLMIVRLDVHTRIQYLSLPLANLDVFDEMLVDRGFRLSIVAYNDQIEHSIDRFTQAITDALKDLQKAKEAMGALWFFFKELSNGGCFVSESLQAFYQAMMENMEGWIVAISKLRRQGTALQKALSQLGLATTEMQRRVGVASRKDVRSFIKQSNKIANRSKSVKQRLFERRSSAIPEKPLPLDPFSKPKRSQTTSKHLESRPITAKDQPDTPSNPTASREGARRILSRAKSCSALATEATSENPPPPPVPSTSVKFKRRLSKPFLYKRSTSEKAEPARPQTAPQPLRPSRSISIEQLRAFCTSRPQTRQSMVKSPTQARQETTDQLNGRDTMKDQISQFLKTDRVIDAWDSVSKGASCCARPIKSKEWPSSIFRTKSTSTLDKDDTLSGPDLERQMSWVQETFDVLPTHSFKTKPETSPRIHVLSVQMTLDEEVAEREASLDLRSDGSITALPAVPPPPIPANRGIGRAICAALVQQFSGPLVLYAASRAGASLDLTGLSLPPAVKIYPARLSLTDQGSITALSAMVRKEHNHCDILINNAGLYYFQKDITAAQRQETLDVNYRGTLSVNHTIQLSLKLPTHCRQVCQAFLPIMRENGRIVNVSSQSGQLKYFGPHLQTRFMKPDLTLTELDALVSEYSSSADEQTPTAAGWPHLVYFTSKAALNAATRIMARGNPHLLINCCCPGWVGTSLGAQAGQPPKSIEDGAKIPLRLAIGDIGQTSGRYWANDSVASTGNGKIQNF</sequence>
<dbReference type="GO" id="GO:0016491">
    <property type="term" value="F:oxidoreductase activity"/>
    <property type="evidence" value="ECO:0007669"/>
    <property type="project" value="UniProtKB-KW"/>
</dbReference>
<dbReference type="AlphaFoldDB" id="A0A9W4JCA7"/>
<organism evidence="5 6">
    <name type="scientific">Penicillium salamii</name>
    <dbReference type="NCBI Taxonomy" id="1612424"/>
    <lineage>
        <taxon>Eukaryota</taxon>
        <taxon>Fungi</taxon>
        <taxon>Dikarya</taxon>
        <taxon>Ascomycota</taxon>
        <taxon>Pezizomycotina</taxon>
        <taxon>Eurotiomycetes</taxon>
        <taxon>Eurotiomycetidae</taxon>
        <taxon>Eurotiales</taxon>
        <taxon>Aspergillaceae</taxon>
        <taxon>Penicillium</taxon>
    </lineage>
</organism>
<feature type="region of interest" description="Disordered" evidence="4">
    <location>
        <begin position="443"/>
        <end position="466"/>
    </location>
</feature>
<keyword evidence="3" id="KW-0560">Oxidoreductase</keyword>
<dbReference type="SUPFAM" id="SSF51735">
    <property type="entry name" value="NAD(P)-binding Rossmann-fold domains"/>
    <property type="match status" value="1"/>
</dbReference>
<dbReference type="Proteomes" id="UP001152592">
    <property type="component" value="Unassembled WGS sequence"/>
</dbReference>
<dbReference type="InterPro" id="IPR036291">
    <property type="entry name" value="NAD(P)-bd_dom_sf"/>
</dbReference>
<dbReference type="InterPro" id="IPR002347">
    <property type="entry name" value="SDR_fam"/>
</dbReference>
<comment type="caution">
    <text evidence="5">The sequence shown here is derived from an EMBL/GenBank/DDBJ whole genome shotgun (WGS) entry which is preliminary data.</text>
</comment>
<evidence type="ECO:0000256" key="1">
    <source>
        <dbReference type="ARBA" id="ARBA00006484"/>
    </source>
</evidence>
<dbReference type="Pfam" id="PF00106">
    <property type="entry name" value="adh_short"/>
    <property type="match status" value="1"/>
</dbReference>
<dbReference type="PRINTS" id="PR00080">
    <property type="entry name" value="SDRFAMILY"/>
</dbReference>
<evidence type="ECO:0000313" key="5">
    <source>
        <dbReference type="EMBL" id="CAG8382556.1"/>
    </source>
</evidence>